<dbReference type="Proteomes" id="UP000054248">
    <property type="component" value="Unassembled WGS sequence"/>
</dbReference>
<feature type="compositionally biased region" description="Polar residues" evidence="1">
    <location>
        <begin position="161"/>
        <end position="170"/>
    </location>
</feature>
<dbReference type="OrthoDB" id="3211157at2759"/>
<feature type="region of interest" description="Disordered" evidence="1">
    <location>
        <begin position="1"/>
        <end position="39"/>
    </location>
</feature>
<accession>A0A0C3LDM3</accession>
<evidence type="ECO:0000256" key="1">
    <source>
        <dbReference type="SAM" id="MobiDB-lite"/>
    </source>
</evidence>
<organism evidence="2 3">
    <name type="scientific">Tulasnella calospora MUT 4182</name>
    <dbReference type="NCBI Taxonomy" id="1051891"/>
    <lineage>
        <taxon>Eukaryota</taxon>
        <taxon>Fungi</taxon>
        <taxon>Dikarya</taxon>
        <taxon>Basidiomycota</taxon>
        <taxon>Agaricomycotina</taxon>
        <taxon>Agaricomycetes</taxon>
        <taxon>Cantharellales</taxon>
        <taxon>Tulasnellaceae</taxon>
        <taxon>Tulasnella</taxon>
    </lineage>
</organism>
<evidence type="ECO:0000313" key="2">
    <source>
        <dbReference type="EMBL" id="KIO32038.1"/>
    </source>
</evidence>
<keyword evidence="3" id="KW-1185">Reference proteome</keyword>
<feature type="region of interest" description="Disordered" evidence="1">
    <location>
        <begin position="141"/>
        <end position="170"/>
    </location>
</feature>
<reference evidence="2 3" key="1">
    <citation type="submission" date="2014-04" db="EMBL/GenBank/DDBJ databases">
        <authorList>
            <consortium name="DOE Joint Genome Institute"/>
            <person name="Kuo A."/>
            <person name="Girlanda M."/>
            <person name="Perotto S."/>
            <person name="Kohler A."/>
            <person name="Nagy L.G."/>
            <person name="Floudas D."/>
            <person name="Copeland A."/>
            <person name="Barry K.W."/>
            <person name="Cichocki N."/>
            <person name="Veneault-Fourrey C."/>
            <person name="LaButti K."/>
            <person name="Lindquist E.A."/>
            <person name="Lipzen A."/>
            <person name="Lundell T."/>
            <person name="Morin E."/>
            <person name="Murat C."/>
            <person name="Sun H."/>
            <person name="Tunlid A."/>
            <person name="Henrissat B."/>
            <person name="Grigoriev I.V."/>
            <person name="Hibbett D.S."/>
            <person name="Martin F."/>
            <person name="Nordberg H.P."/>
            <person name="Cantor M.N."/>
            <person name="Hua S.X."/>
        </authorList>
    </citation>
    <scope>NUCLEOTIDE SEQUENCE [LARGE SCALE GENOMIC DNA]</scope>
    <source>
        <strain evidence="2 3">MUT 4182</strain>
    </source>
</reference>
<proteinExistence type="predicted"/>
<feature type="compositionally biased region" description="Low complexity" evidence="1">
    <location>
        <begin position="8"/>
        <end position="21"/>
    </location>
</feature>
<sequence>MDSRRSMNLPSNPRQSPPNNNAYGRYQPPPGLQQPAIPAIPTIVASGPADEGRAYISRPITLLPPVPQVLPAGRPPQMAQANLPGNPRHYMLQSGIVGRQPQQGTDAGYARNNGTRNGHTRRETLRDETVSSAFGLLGPDGNATILSESPQSIGGAPLRLTETTMPSGRR</sequence>
<dbReference type="EMBL" id="KN822958">
    <property type="protein sequence ID" value="KIO32038.1"/>
    <property type="molecule type" value="Genomic_DNA"/>
</dbReference>
<dbReference type="AlphaFoldDB" id="A0A0C3LDM3"/>
<name>A0A0C3LDM3_9AGAM</name>
<evidence type="ECO:0000313" key="3">
    <source>
        <dbReference type="Proteomes" id="UP000054248"/>
    </source>
</evidence>
<reference evidence="3" key="2">
    <citation type="submission" date="2015-01" db="EMBL/GenBank/DDBJ databases">
        <title>Evolutionary Origins and Diversification of the Mycorrhizal Mutualists.</title>
        <authorList>
            <consortium name="DOE Joint Genome Institute"/>
            <consortium name="Mycorrhizal Genomics Consortium"/>
            <person name="Kohler A."/>
            <person name="Kuo A."/>
            <person name="Nagy L.G."/>
            <person name="Floudas D."/>
            <person name="Copeland A."/>
            <person name="Barry K.W."/>
            <person name="Cichocki N."/>
            <person name="Veneault-Fourrey C."/>
            <person name="LaButti K."/>
            <person name="Lindquist E.A."/>
            <person name="Lipzen A."/>
            <person name="Lundell T."/>
            <person name="Morin E."/>
            <person name="Murat C."/>
            <person name="Riley R."/>
            <person name="Ohm R."/>
            <person name="Sun H."/>
            <person name="Tunlid A."/>
            <person name="Henrissat B."/>
            <person name="Grigoriev I.V."/>
            <person name="Hibbett D.S."/>
            <person name="Martin F."/>
        </authorList>
    </citation>
    <scope>NUCLEOTIDE SEQUENCE [LARGE SCALE GENOMIC DNA]</scope>
    <source>
        <strain evidence="3">MUT 4182</strain>
    </source>
</reference>
<gene>
    <name evidence="2" type="ORF">M407DRAFT_19064</name>
</gene>
<protein>
    <submittedName>
        <fullName evidence="2">Uncharacterized protein</fullName>
    </submittedName>
</protein>
<dbReference type="HOGENOM" id="CLU_1571760_0_0_1"/>
<feature type="region of interest" description="Disordered" evidence="1">
    <location>
        <begin position="67"/>
        <end position="125"/>
    </location>
</feature>